<evidence type="ECO:0000256" key="3">
    <source>
        <dbReference type="ARBA" id="ARBA00022723"/>
    </source>
</evidence>
<dbReference type="SUPFAM" id="SSF54292">
    <property type="entry name" value="2Fe-2S ferredoxin-like"/>
    <property type="match status" value="1"/>
</dbReference>
<dbReference type="InterPro" id="IPR001041">
    <property type="entry name" value="2Fe-2S_ferredoxin-type"/>
</dbReference>
<dbReference type="AlphaFoldDB" id="A0A0J0XKU0"/>
<feature type="compositionally biased region" description="Low complexity" evidence="7">
    <location>
        <begin position="139"/>
        <end position="160"/>
    </location>
</feature>
<dbReference type="InterPro" id="IPR009737">
    <property type="entry name" value="Aim32/Apd1-like"/>
</dbReference>
<keyword evidence="3" id="KW-0479">Metal-binding</keyword>
<dbReference type="InterPro" id="IPR036010">
    <property type="entry name" value="2Fe-2S_ferredoxin-like_sf"/>
</dbReference>
<dbReference type="GO" id="GO:0140647">
    <property type="term" value="P:P450-containing electron transport chain"/>
    <property type="evidence" value="ECO:0007669"/>
    <property type="project" value="InterPro"/>
</dbReference>
<dbReference type="Proteomes" id="UP000053611">
    <property type="component" value="Unassembled WGS sequence"/>
</dbReference>
<dbReference type="OrthoDB" id="10253744at2759"/>
<dbReference type="PANTHER" id="PTHR23426">
    <property type="entry name" value="FERREDOXIN/ADRENODOXIN"/>
    <property type="match status" value="1"/>
</dbReference>
<evidence type="ECO:0000313" key="9">
    <source>
        <dbReference type="EMBL" id="KLT41687.1"/>
    </source>
</evidence>
<comment type="cofactor">
    <cofactor evidence="6">
        <name>[2Fe-2S] cluster</name>
        <dbReference type="ChEBI" id="CHEBI:190135"/>
    </cofactor>
</comment>
<evidence type="ECO:0000256" key="4">
    <source>
        <dbReference type="ARBA" id="ARBA00023004"/>
    </source>
</evidence>
<dbReference type="InterPro" id="IPR012675">
    <property type="entry name" value="Beta-grasp_dom_sf"/>
</dbReference>
<protein>
    <recommendedName>
        <fullName evidence="8">2Fe-2S ferredoxin-type domain-containing protein</fullName>
    </recommendedName>
</protein>
<sequence>MLGLARLPSRAPMLRRHLARSFCASAFPRSRRPISVPVDTPVPDCSPSSASPLDLPPPAGSDPLPPPPHERSIAARRSLLLFALPIPPSAWPSHLDFASPLLAEAGNVLKRAGVSVNAVYDGVGSGCFPPPSRKRDPYTPSTNSDADDSASNSSTAAPAAETYPARLLYPDGRTFHFPEFNEATLDSPQLRRALMYRPSGSVMGAGADEVPGESEMPKEVLVCTHGARDCRCADYGTPLVAALRELGVAVREIAHVGGHKWAANALLLPSMDMLSNLRASDAPALAAFVRSRAPTDAMWAHWRGRMGLTEEQQARVWARIQRNFAPATPGAAAAGERVPLTFRTYEGEMRTVEGRMGDSLLHVAHENELPAMEGTCGGNAECATCHVYLAPRPSPPPVPEPSEDELDMLDFALDYRDGLSRLGCQIKVTPELARWCAEGGVIDLPRF</sequence>
<reference evidence="9 10" key="1">
    <citation type="submission" date="2015-03" db="EMBL/GenBank/DDBJ databases">
        <title>Genomics and transcriptomics of the oil-accumulating basidiomycete yeast T. oleaginosus allow insights into substrate utilization and the diverse evolutionary trajectories of mating systems in fungi.</title>
        <authorList>
            <consortium name="DOE Joint Genome Institute"/>
            <person name="Kourist R."/>
            <person name="Kracht O."/>
            <person name="Bracharz F."/>
            <person name="Lipzen A."/>
            <person name="Nolan M."/>
            <person name="Ohm R."/>
            <person name="Grigoriev I."/>
            <person name="Sun S."/>
            <person name="Heitman J."/>
            <person name="Bruck T."/>
            <person name="Nowrousian M."/>
        </authorList>
    </citation>
    <scope>NUCLEOTIDE SEQUENCE [LARGE SCALE GENOMIC DNA]</scope>
    <source>
        <strain evidence="9 10">IBC0246</strain>
    </source>
</reference>
<dbReference type="Gene3D" id="3.10.20.30">
    <property type="match status" value="1"/>
</dbReference>
<dbReference type="PRINTS" id="PR00355">
    <property type="entry name" value="ADRENODOXIN"/>
</dbReference>
<keyword evidence="4" id="KW-0408">Iron</keyword>
<evidence type="ECO:0000313" key="10">
    <source>
        <dbReference type="Proteomes" id="UP000053611"/>
    </source>
</evidence>
<dbReference type="Pfam" id="PF06999">
    <property type="entry name" value="Suc_Fer-like"/>
    <property type="match status" value="1"/>
</dbReference>
<dbReference type="GO" id="GO:0005739">
    <property type="term" value="C:mitochondrion"/>
    <property type="evidence" value="ECO:0007669"/>
    <property type="project" value="TreeGrafter"/>
</dbReference>
<dbReference type="EMBL" id="KQ087214">
    <property type="protein sequence ID" value="KLT41687.1"/>
    <property type="molecule type" value="Genomic_DNA"/>
</dbReference>
<name>A0A0J0XKU0_9TREE</name>
<dbReference type="InterPro" id="IPR001055">
    <property type="entry name" value="Adrenodoxin-like"/>
</dbReference>
<dbReference type="CDD" id="cd00207">
    <property type="entry name" value="fer2"/>
    <property type="match status" value="1"/>
</dbReference>
<dbReference type="GO" id="GO:0009055">
    <property type="term" value="F:electron transfer activity"/>
    <property type="evidence" value="ECO:0007669"/>
    <property type="project" value="TreeGrafter"/>
</dbReference>
<feature type="domain" description="2Fe-2S ferredoxin-type" evidence="8">
    <location>
        <begin position="346"/>
        <end position="429"/>
    </location>
</feature>
<dbReference type="GO" id="GO:0046872">
    <property type="term" value="F:metal ion binding"/>
    <property type="evidence" value="ECO:0007669"/>
    <property type="project" value="UniProtKB-KW"/>
</dbReference>
<keyword evidence="10" id="KW-1185">Reference proteome</keyword>
<dbReference type="Pfam" id="PF00111">
    <property type="entry name" value="Fer2"/>
    <property type="match status" value="1"/>
</dbReference>
<accession>A0A0J0XKU0</accession>
<dbReference type="RefSeq" id="XP_018278178.1">
    <property type="nucleotide sequence ID" value="XM_018420872.1"/>
</dbReference>
<dbReference type="GeneID" id="28981475"/>
<evidence type="ECO:0000256" key="6">
    <source>
        <dbReference type="ARBA" id="ARBA00034078"/>
    </source>
</evidence>
<evidence type="ECO:0000256" key="7">
    <source>
        <dbReference type="SAM" id="MobiDB-lite"/>
    </source>
</evidence>
<keyword evidence="5" id="KW-0411">Iron-sulfur</keyword>
<evidence type="ECO:0000256" key="5">
    <source>
        <dbReference type="ARBA" id="ARBA00023014"/>
    </source>
</evidence>
<feature type="compositionally biased region" description="Pro residues" evidence="7">
    <location>
        <begin position="54"/>
        <end position="67"/>
    </location>
</feature>
<evidence type="ECO:0000259" key="8">
    <source>
        <dbReference type="Pfam" id="PF00111"/>
    </source>
</evidence>
<feature type="region of interest" description="Disordered" evidence="7">
    <location>
        <begin position="35"/>
        <end position="71"/>
    </location>
</feature>
<feature type="compositionally biased region" description="Low complexity" evidence="7">
    <location>
        <begin position="43"/>
        <end position="53"/>
    </location>
</feature>
<dbReference type="PANTHER" id="PTHR23426:SF65">
    <property type="entry name" value="FERREDOXIN-2, MITOCHONDRIAL"/>
    <property type="match status" value="1"/>
</dbReference>
<evidence type="ECO:0000256" key="1">
    <source>
        <dbReference type="ARBA" id="ARBA00010914"/>
    </source>
</evidence>
<proteinExistence type="inferred from homology"/>
<evidence type="ECO:0000256" key="2">
    <source>
        <dbReference type="ARBA" id="ARBA00022714"/>
    </source>
</evidence>
<comment type="similarity">
    <text evidence="1">Belongs to the adrenodoxin/putidaredoxin family.</text>
</comment>
<organism evidence="9 10">
    <name type="scientific">Cutaneotrichosporon oleaginosum</name>
    <dbReference type="NCBI Taxonomy" id="879819"/>
    <lineage>
        <taxon>Eukaryota</taxon>
        <taxon>Fungi</taxon>
        <taxon>Dikarya</taxon>
        <taxon>Basidiomycota</taxon>
        <taxon>Agaricomycotina</taxon>
        <taxon>Tremellomycetes</taxon>
        <taxon>Trichosporonales</taxon>
        <taxon>Trichosporonaceae</taxon>
        <taxon>Cutaneotrichosporon</taxon>
    </lineage>
</organism>
<keyword evidence="2" id="KW-0001">2Fe-2S</keyword>
<feature type="region of interest" description="Disordered" evidence="7">
    <location>
        <begin position="125"/>
        <end position="162"/>
    </location>
</feature>
<dbReference type="STRING" id="879819.A0A0J0XKU0"/>
<gene>
    <name evidence="9" type="ORF">CC85DRAFT_261612</name>
</gene>
<dbReference type="GO" id="GO:0051537">
    <property type="term" value="F:2 iron, 2 sulfur cluster binding"/>
    <property type="evidence" value="ECO:0007669"/>
    <property type="project" value="UniProtKB-KW"/>
</dbReference>
<dbReference type="CDD" id="cd03062">
    <property type="entry name" value="TRX_Fd_Sucrase"/>
    <property type="match status" value="1"/>
</dbReference>